<dbReference type="PANTHER" id="PTHR45348:SF2">
    <property type="entry name" value="ZINC-TYPE ALCOHOL DEHYDROGENASE-LIKE PROTEIN C2E1P3.01"/>
    <property type="match status" value="1"/>
</dbReference>
<evidence type="ECO:0000259" key="1">
    <source>
        <dbReference type="SMART" id="SM00829"/>
    </source>
</evidence>
<evidence type="ECO:0000313" key="2">
    <source>
        <dbReference type="EMBL" id="MFD2415186.1"/>
    </source>
</evidence>
<dbReference type="InterPro" id="IPR047122">
    <property type="entry name" value="Trans-enoyl_RdTase-like"/>
</dbReference>
<dbReference type="Proteomes" id="UP001597417">
    <property type="component" value="Unassembled WGS sequence"/>
</dbReference>
<name>A0ABW5FJS9_9PSEU</name>
<dbReference type="SUPFAM" id="SSF50129">
    <property type="entry name" value="GroES-like"/>
    <property type="match status" value="1"/>
</dbReference>
<dbReference type="InterPro" id="IPR011032">
    <property type="entry name" value="GroES-like_sf"/>
</dbReference>
<proteinExistence type="predicted"/>
<dbReference type="EMBL" id="JBHUKR010000004">
    <property type="protein sequence ID" value="MFD2415186.1"/>
    <property type="molecule type" value="Genomic_DNA"/>
</dbReference>
<dbReference type="Gene3D" id="3.40.50.720">
    <property type="entry name" value="NAD(P)-binding Rossmann-like Domain"/>
    <property type="match status" value="1"/>
</dbReference>
<dbReference type="RefSeq" id="WP_378260761.1">
    <property type="nucleotide sequence ID" value="NZ_JBHUKR010000004.1"/>
</dbReference>
<dbReference type="Pfam" id="PF08240">
    <property type="entry name" value="ADH_N"/>
    <property type="match status" value="1"/>
</dbReference>
<comment type="caution">
    <text evidence="2">The sequence shown here is derived from an EMBL/GenBank/DDBJ whole genome shotgun (WGS) entry which is preliminary data.</text>
</comment>
<dbReference type="InterPro" id="IPR036291">
    <property type="entry name" value="NAD(P)-bd_dom_sf"/>
</dbReference>
<feature type="domain" description="Enoyl reductase (ER)" evidence="1">
    <location>
        <begin position="13"/>
        <end position="346"/>
    </location>
</feature>
<protein>
    <submittedName>
        <fullName evidence="2">Zinc-binding alcohol dehydrogenase family protein</fullName>
    </submittedName>
</protein>
<organism evidence="2 3">
    <name type="scientific">Amycolatopsis pigmentata</name>
    <dbReference type="NCBI Taxonomy" id="450801"/>
    <lineage>
        <taxon>Bacteria</taxon>
        <taxon>Bacillati</taxon>
        <taxon>Actinomycetota</taxon>
        <taxon>Actinomycetes</taxon>
        <taxon>Pseudonocardiales</taxon>
        <taxon>Pseudonocardiaceae</taxon>
        <taxon>Amycolatopsis</taxon>
    </lineage>
</organism>
<sequence length="348" mass="36444">MPQNTALWLPKRGAALEVGPAPFTEPGPGEVVVRVHAVAMNPIDTIPGIAYRIVLPWLTYPAVIGGDVAGEVVETGPGVDHLRPGDRVLGLAVGLERNRNRAAEGAFQQYTVLMAQLVSPIPDDLEYEQAAVLPLTLATAATGLFQSDHLALPLPTAHPVERNETVLVWGGSTSVGSNAIQLARGSGYRVVATASPHNFGYVRSLGAAEAVDYHGKNAVDDVIAAIGDSPLAGALAIGRGSVPRTLAIAARVPGRRRGASAQPGFAVRLQLLGRRRHGVQVSGIWGGTLKDNEIGPAIFTGYLPAALAAKEYRAAPEAVVVGQGLDRIPAALERMRRGVSAQKLVVRI</sequence>
<dbReference type="CDD" id="cd08249">
    <property type="entry name" value="enoyl_reductase_like"/>
    <property type="match status" value="1"/>
</dbReference>
<accession>A0ABW5FJS9</accession>
<dbReference type="Gene3D" id="3.90.180.10">
    <property type="entry name" value="Medium-chain alcohol dehydrogenases, catalytic domain"/>
    <property type="match status" value="1"/>
</dbReference>
<dbReference type="PANTHER" id="PTHR45348">
    <property type="entry name" value="HYPOTHETICAL OXIDOREDUCTASE (EUROFUNG)"/>
    <property type="match status" value="1"/>
</dbReference>
<gene>
    <name evidence="2" type="ORF">ACFSXZ_02475</name>
</gene>
<evidence type="ECO:0000313" key="3">
    <source>
        <dbReference type="Proteomes" id="UP001597417"/>
    </source>
</evidence>
<dbReference type="SMART" id="SM00829">
    <property type="entry name" value="PKS_ER"/>
    <property type="match status" value="1"/>
</dbReference>
<keyword evidence="3" id="KW-1185">Reference proteome</keyword>
<dbReference type="InterPro" id="IPR020843">
    <property type="entry name" value="ER"/>
</dbReference>
<reference evidence="3" key="1">
    <citation type="journal article" date="2019" name="Int. J. Syst. Evol. Microbiol.">
        <title>The Global Catalogue of Microorganisms (GCM) 10K type strain sequencing project: providing services to taxonomists for standard genome sequencing and annotation.</title>
        <authorList>
            <consortium name="The Broad Institute Genomics Platform"/>
            <consortium name="The Broad Institute Genome Sequencing Center for Infectious Disease"/>
            <person name="Wu L."/>
            <person name="Ma J."/>
        </authorList>
    </citation>
    <scope>NUCLEOTIDE SEQUENCE [LARGE SCALE GENOMIC DNA]</scope>
    <source>
        <strain evidence="3">CGMCC 4.7645</strain>
    </source>
</reference>
<dbReference type="InterPro" id="IPR013154">
    <property type="entry name" value="ADH-like_N"/>
</dbReference>
<dbReference type="SUPFAM" id="SSF51735">
    <property type="entry name" value="NAD(P)-binding Rossmann-fold domains"/>
    <property type="match status" value="1"/>
</dbReference>